<reference evidence="3" key="2">
    <citation type="journal article" date="2017" name="Nat. Plants">
        <title>The Aegilops tauschii genome reveals multiple impacts of transposons.</title>
        <authorList>
            <person name="Zhao G."/>
            <person name="Zou C."/>
            <person name="Li K."/>
            <person name="Wang K."/>
            <person name="Li T."/>
            <person name="Gao L."/>
            <person name="Zhang X."/>
            <person name="Wang H."/>
            <person name="Yang Z."/>
            <person name="Liu X."/>
            <person name="Jiang W."/>
            <person name="Mao L."/>
            <person name="Kong X."/>
            <person name="Jiao Y."/>
            <person name="Jia J."/>
        </authorList>
    </citation>
    <scope>NUCLEOTIDE SEQUENCE [LARGE SCALE GENOMIC DNA]</scope>
    <source>
        <strain evidence="3">cv. AL8/78</strain>
    </source>
</reference>
<dbReference type="AlphaFoldDB" id="A0A452XF30"/>
<dbReference type="Gramene" id="AET0Gv20115800.2">
    <property type="protein sequence ID" value="AET0Gv20115800.2"/>
    <property type="gene ID" value="AET0Gv20115800"/>
</dbReference>
<evidence type="ECO:0000313" key="3">
    <source>
        <dbReference type="Proteomes" id="UP000015105"/>
    </source>
</evidence>
<reference evidence="3" key="1">
    <citation type="journal article" date="2014" name="Science">
        <title>Ancient hybridizations among the ancestral genomes of bread wheat.</title>
        <authorList>
            <consortium name="International Wheat Genome Sequencing Consortium,"/>
            <person name="Marcussen T."/>
            <person name="Sandve S.R."/>
            <person name="Heier L."/>
            <person name="Spannagl M."/>
            <person name="Pfeifer M."/>
            <person name="Jakobsen K.S."/>
            <person name="Wulff B.B."/>
            <person name="Steuernagel B."/>
            <person name="Mayer K.F."/>
            <person name="Olsen O.A."/>
        </authorList>
    </citation>
    <scope>NUCLEOTIDE SEQUENCE [LARGE SCALE GENOMIC DNA]</scope>
    <source>
        <strain evidence="3">cv. AL8/78</strain>
    </source>
</reference>
<accession>A0A452XF30</accession>
<feature type="chain" id="PRO_5019574837" description="Secreted protein" evidence="1">
    <location>
        <begin position="27"/>
        <end position="91"/>
    </location>
</feature>
<dbReference type="Proteomes" id="UP000015105">
    <property type="component" value="Unassembled WGS sequence"/>
</dbReference>
<keyword evidence="3" id="KW-1185">Reference proteome</keyword>
<name>A0A452XF30_AEGTS</name>
<feature type="signal peptide" evidence="1">
    <location>
        <begin position="1"/>
        <end position="26"/>
    </location>
</feature>
<protein>
    <recommendedName>
        <fullName evidence="4">Secreted protein</fullName>
    </recommendedName>
</protein>
<evidence type="ECO:0008006" key="4">
    <source>
        <dbReference type="Google" id="ProtNLM"/>
    </source>
</evidence>
<reference evidence="2" key="3">
    <citation type="submission" date="2019-03" db="UniProtKB">
        <authorList>
            <consortium name="EnsemblPlants"/>
        </authorList>
    </citation>
    <scope>IDENTIFICATION</scope>
</reference>
<keyword evidence="1" id="KW-0732">Signal</keyword>
<proteinExistence type="predicted"/>
<sequence length="91" mass="10083">MLVDFLYAVLCQLLKCLFFLSSAVPAAHLPPEAPSQLAASWRLHSGHQLLCGLDMCLYQRQGHFGGWDSYNRGCLEPHCLHLLGCKEGQGL</sequence>
<dbReference type="EnsemblPlants" id="AET0Gv20115800.2">
    <property type="protein sequence ID" value="AET0Gv20115800.2"/>
    <property type="gene ID" value="AET0Gv20115800"/>
</dbReference>
<evidence type="ECO:0000256" key="1">
    <source>
        <dbReference type="SAM" id="SignalP"/>
    </source>
</evidence>
<evidence type="ECO:0000313" key="2">
    <source>
        <dbReference type="EnsemblPlants" id="AET0Gv20115800.2"/>
    </source>
</evidence>
<organism evidence="2 3">
    <name type="scientific">Aegilops tauschii subsp. strangulata</name>
    <name type="common">Goatgrass</name>
    <dbReference type="NCBI Taxonomy" id="200361"/>
    <lineage>
        <taxon>Eukaryota</taxon>
        <taxon>Viridiplantae</taxon>
        <taxon>Streptophyta</taxon>
        <taxon>Embryophyta</taxon>
        <taxon>Tracheophyta</taxon>
        <taxon>Spermatophyta</taxon>
        <taxon>Magnoliopsida</taxon>
        <taxon>Liliopsida</taxon>
        <taxon>Poales</taxon>
        <taxon>Poaceae</taxon>
        <taxon>BOP clade</taxon>
        <taxon>Pooideae</taxon>
        <taxon>Triticodae</taxon>
        <taxon>Triticeae</taxon>
        <taxon>Triticinae</taxon>
        <taxon>Aegilops</taxon>
    </lineage>
</organism>